<dbReference type="GeneID" id="9943776"/>
<protein>
    <submittedName>
        <fullName evidence="2">Uncharacterized protein</fullName>
    </submittedName>
</protein>
<dbReference type="CTD" id="9943776"/>
<dbReference type="InParanoid" id="A0A1S0TYA9"/>
<evidence type="ECO:0000313" key="2">
    <source>
        <dbReference type="EMBL" id="EFO22122.1"/>
    </source>
</evidence>
<evidence type="ECO:0000256" key="1">
    <source>
        <dbReference type="SAM" id="Phobius"/>
    </source>
</evidence>
<keyword evidence="1" id="KW-1133">Transmembrane helix</keyword>
<dbReference type="EMBL" id="JH712093">
    <property type="protein sequence ID" value="EFO22122.1"/>
    <property type="molecule type" value="Genomic_DNA"/>
</dbReference>
<organism evidence="2">
    <name type="scientific">Loa loa</name>
    <name type="common">Eye worm</name>
    <name type="synonym">Filaria loa</name>
    <dbReference type="NCBI Taxonomy" id="7209"/>
    <lineage>
        <taxon>Eukaryota</taxon>
        <taxon>Metazoa</taxon>
        <taxon>Ecdysozoa</taxon>
        <taxon>Nematoda</taxon>
        <taxon>Chromadorea</taxon>
        <taxon>Rhabditida</taxon>
        <taxon>Spirurina</taxon>
        <taxon>Spiruromorpha</taxon>
        <taxon>Filarioidea</taxon>
        <taxon>Onchocercidae</taxon>
        <taxon>Loa</taxon>
    </lineage>
</organism>
<proteinExistence type="predicted"/>
<accession>A0A1S0TYA9</accession>
<dbReference type="OrthoDB" id="5859108at2759"/>
<keyword evidence="1" id="KW-0472">Membrane</keyword>
<dbReference type="KEGG" id="loa:LOAG_06365"/>
<dbReference type="AlphaFoldDB" id="A0A1S0TYA9"/>
<sequence>MGVFLISFNKVMVLLMSVSVVLGLPGFTVMWHVLLPLSEHICIMIRIQAAPPSSDGGSLSWIYHNPFYWSMCKGLVVFAGGVFLVRVISDEWDSL</sequence>
<gene>
    <name evidence="2" type="ORF">LOAG_06365</name>
</gene>
<keyword evidence="1" id="KW-0812">Transmembrane</keyword>
<dbReference type="RefSeq" id="XP_003141949.1">
    <property type="nucleotide sequence ID" value="XM_003141901.1"/>
</dbReference>
<reference evidence="2" key="1">
    <citation type="submission" date="2012-04" db="EMBL/GenBank/DDBJ databases">
        <title>The Genome Sequence of Loa loa.</title>
        <authorList>
            <consortium name="The Broad Institute Genome Sequencing Platform"/>
            <consortium name="Broad Institute Genome Sequencing Center for Infectious Disease"/>
            <person name="Nutman T.B."/>
            <person name="Fink D.L."/>
            <person name="Russ C."/>
            <person name="Young S."/>
            <person name="Zeng Q."/>
            <person name="Gargeya S."/>
            <person name="Alvarado L."/>
            <person name="Berlin A."/>
            <person name="Chapman S.B."/>
            <person name="Chen Z."/>
            <person name="Freedman E."/>
            <person name="Gellesch M."/>
            <person name="Goldberg J."/>
            <person name="Griggs A."/>
            <person name="Gujja S."/>
            <person name="Heilman E.R."/>
            <person name="Heiman D."/>
            <person name="Howarth C."/>
            <person name="Mehta T."/>
            <person name="Neiman D."/>
            <person name="Pearson M."/>
            <person name="Roberts A."/>
            <person name="Saif S."/>
            <person name="Shea T."/>
            <person name="Shenoy N."/>
            <person name="Sisk P."/>
            <person name="Stolte C."/>
            <person name="Sykes S."/>
            <person name="White J."/>
            <person name="Yandava C."/>
            <person name="Haas B."/>
            <person name="Henn M.R."/>
            <person name="Nusbaum C."/>
            <person name="Birren B."/>
        </authorList>
    </citation>
    <scope>NUCLEOTIDE SEQUENCE [LARGE SCALE GENOMIC DNA]</scope>
</reference>
<feature type="transmembrane region" description="Helical" evidence="1">
    <location>
        <begin position="12"/>
        <end position="34"/>
    </location>
</feature>
<name>A0A1S0TYA9_LOALO</name>
<feature type="transmembrane region" description="Helical" evidence="1">
    <location>
        <begin position="67"/>
        <end position="88"/>
    </location>
</feature>